<comment type="caution">
    <text evidence="2">The sequence shown here is derived from an EMBL/GenBank/DDBJ whole genome shotgun (WGS) entry which is preliminary data.</text>
</comment>
<dbReference type="RefSeq" id="WP_209465316.1">
    <property type="nucleotide sequence ID" value="NZ_JAGGLG010000003.1"/>
</dbReference>
<reference evidence="2 3" key="1">
    <citation type="submission" date="2021-03" db="EMBL/GenBank/DDBJ databases">
        <title>Genomic Encyclopedia of Type Strains, Phase IV (KMG-IV): sequencing the most valuable type-strain genomes for metagenomic binning, comparative biology and taxonomic classification.</title>
        <authorList>
            <person name="Goeker M."/>
        </authorList>
    </citation>
    <scope>NUCLEOTIDE SEQUENCE [LARGE SCALE GENOMIC DNA]</scope>
    <source>
        <strain evidence="2 3">DSM 27138</strain>
    </source>
</reference>
<dbReference type="EMBL" id="JAGGLG010000003">
    <property type="protein sequence ID" value="MBP2017166.1"/>
    <property type="molecule type" value="Genomic_DNA"/>
</dbReference>
<feature type="transmembrane region" description="Helical" evidence="1">
    <location>
        <begin position="141"/>
        <end position="169"/>
    </location>
</feature>
<keyword evidence="3" id="KW-1185">Reference proteome</keyword>
<proteinExistence type="predicted"/>
<dbReference type="Pfam" id="PF06182">
    <property type="entry name" value="ABC2_membrane_6"/>
    <property type="match status" value="1"/>
</dbReference>
<feature type="transmembrane region" description="Helical" evidence="1">
    <location>
        <begin position="30"/>
        <end position="51"/>
    </location>
</feature>
<keyword evidence="1" id="KW-0812">Transmembrane</keyword>
<dbReference type="PANTHER" id="PTHR36833:SF1">
    <property type="entry name" value="INTEGRAL MEMBRANE TRANSPORT PROTEIN"/>
    <property type="match status" value="1"/>
</dbReference>
<feature type="transmembrane region" description="Helical" evidence="1">
    <location>
        <begin position="224"/>
        <end position="245"/>
    </location>
</feature>
<evidence type="ECO:0000313" key="3">
    <source>
        <dbReference type="Proteomes" id="UP001519289"/>
    </source>
</evidence>
<feature type="transmembrane region" description="Helical" evidence="1">
    <location>
        <begin position="201"/>
        <end position="218"/>
    </location>
</feature>
<sequence>MVGKSLAFIGAYMRANLATALEYRVSLVSQVVGMLINNALWVFFWALYFSRFSVVRGWTLDDVVMLWAVVTTSFGLAVGLMGNVLRIPQLIAEGQLDFYLALPKNPLLHLLVSRMAIVNLGDLLFGPVLLALVVRPGAATALVYLVVTVLSALVLLGFLILIGSLAFFIGHAEAVLGQVANALVHFSTYPATLFDRRVQTILYTVLPAGLISTLPVELVREFDWIRLLWLAGAAAAFLGLGVWTFHRGLRRYESGNLMVMRS</sequence>
<feature type="transmembrane region" description="Helical" evidence="1">
    <location>
        <begin position="63"/>
        <end position="87"/>
    </location>
</feature>
<dbReference type="PANTHER" id="PTHR36833">
    <property type="entry name" value="SLR0610 PROTEIN-RELATED"/>
    <property type="match status" value="1"/>
</dbReference>
<dbReference type="Proteomes" id="UP001519289">
    <property type="component" value="Unassembled WGS sequence"/>
</dbReference>
<evidence type="ECO:0000256" key="1">
    <source>
        <dbReference type="SAM" id="Phobius"/>
    </source>
</evidence>
<keyword evidence="1" id="KW-1133">Transmembrane helix</keyword>
<keyword evidence="1" id="KW-0472">Membrane</keyword>
<feature type="transmembrane region" description="Helical" evidence="1">
    <location>
        <begin position="175"/>
        <end position="194"/>
    </location>
</feature>
<organism evidence="2 3">
    <name type="scientific">Symbiobacterium terraclitae</name>
    <dbReference type="NCBI Taxonomy" id="557451"/>
    <lineage>
        <taxon>Bacteria</taxon>
        <taxon>Bacillati</taxon>
        <taxon>Bacillota</taxon>
        <taxon>Clostridia</taxon>
        <taxon>Eubacteriales</taxon>
        <taxon>Symbiobacteriaceae</taxon>
        <taxon>Symbiobacterium</taxon>
    </lineage>
</organism>
<protein>
    <submittedName>
        <fullName evidence="2">ABC-2 type transport system permease protein</fullName>
    </submittedName>
</protein>
<dbReference type="InterPro" id="IPR010390">
    <property type="entry name" value="ABC-2_transporter-like"/>
</dbReference>
<name>A0ABS4JQA9_9FIRM</name>
<evidence type="ECO:0000313" key="2">
    <source>
        <dbReference type="EMBL" id="MBP2017166.1"/>
    </source>
</evidence>
<accession>A0ABS4JQA9</accession>
<feature type="transmembrane region" description="Helical" evidence="1">
    <location>
        <begin position="107"/>
        <end position="134"/>
    </location>
</feature>
<gene>
    <name evidence="2" type="ORF">J2Z79_000540</name>
</gene>